<proteinExistence type="predicted"/>
<dbReference type="OrthoDB" id="746161at2759"/>
<evidence type="ECO:0000313" key="9">
    <source>
        <dbReference type="Proteomes" id="UP001151287"/>
    </source>
</evidence>
<evidence type="ECO:0000256" key="3">
    <source>
        <dbReference type="ARBA" id="ARBA00022989"/>
    </source>
</evidence>
<dbReference type="PANTHER" id="PTHR31415:SF9">
    <property type="entry name" value="OS05G0367900 PROTEIN"/>
    <property type="match status" value="1"/>
</dbReference>
<dbReference type="GO" id="GO:0098542">
    <property type="term" value="P:defense response to other organism"/>
    <property type="evidence" value="ECO:0007669"/>
    <property type="project" value="InterPro"/>
</dbReference>
<feature type="domain" description="Late embryogenesis abundant protein LEA-2 subgroup" evidence="7">
    <location>
        <begin position="90"/>
        <end position="176"/>
    </location>
</feature>
<evidence type="ECO:0000256" key="5">
    <source>
        <dbReference type="SAM" id="MobiDB-lite"/>
    </source>
</evidence>
<evidence type="ECO:0000256" key="6">
    <source>
        <dbReference type="SAM" id="Phobius"/>
    </source>
</evidence>
<evidence type="ECO:0000256" key="2">
    <source>
        <dbReference type="ARBA" id="ARBA00022692"/>
    </source>
</evidence>
<dbReference type="InterPro" id="IPR044839">
    <property type="entry name" value="NDR1-like"/>
</dbReference>
<dbReference type="InterPro" id="IPR004864">
    <property type="entry name" value="LEA_2"/>
</dbReference>
<reference evidence="8" key="1">
    <citation type="journal article" date="2022" name="Cell">
        <title>Repeat-based holocentromeres influence genome architecture and karyotype evolution.</title>
        <authorList>
            <person name="Hofstatter P.G."/>
            <person name="Thangavel G."/>
            <person name="Lux T."/>
            <person name="Neumann P."/>
            <person name="Vondrak T."/>
            <person name="Novak P."/>
            <person name="Zhang M."/>
            <person name="Costa L."/>
            <person name="Castellani M."/>
            <person name="Scott A."/>
            <person name="Toegelov H."/>
            <person name="Fuchs J."/>
            <person name="Mata-Sucre Y."/>
            <person name="Dias Y."/>
            <person name="Vanzela A.L.L."/>
            <person name="Huettel B."/>
            <person name="Almeida C.C.S."/>
            <person name="Simkova H."/>
            <person name="Souza G."/>
            <person name="Pedrosa-Harand A."/>
            <person name="Macas J."/>
            <person name="Mayer K.F.X."/>
            <person name="Houben A."/>
            <person name="Marques A."/>
        </authorList>
    </citation>
    <scope>NUCLEOTIDE SEQUENCE</scope>
    <source>
        <strain evidence="8">RhyBre1mFocal</strain>
    </source>
</reference>
<keyword evidence="3 6" id="KW-1133">Transmembrane helix</keyword>
<dbReference type="EMBL" id="JAMQYH010000003">
    <property type="protein sequence ID" value="KAJ1695973.1"/>
    <property type="molecule type" value="Genomic_DNA"/>
</dbReference>
<dbReference type="PANTHER" id="PTHR31415">
    <property type="entry name" value="OS05G0367900 PROTEIN"/>
    <property type="match status" value="1"/>
</dbReference>
<comment type="subcellular location">
    <subcellularLocation>
        <location evidence="1">Membrane</location>
        <topology evidence="1">Single-pass membrane protein</topology>
    </subcellularLocation>
</comment>
<comment type="caution">
    <text evidence="8">The sequence shown here is derived from an EMBL/GenBank/DDBJ whole genome shotgun (WGS) entry which is preliminary data.</text>
</comment>
<feature type="region of interest" description="Disordered" evidence="5">
    <location>
        <begin position="1"/>
        <end position="23"/>
    </location>
</feature>
<gene>
    <name evidence="8" type="ORF">LUZ63_012671</name>
</gene>
<accession>A0A9Q0CLF4</accession>
<keyword evidence="9" id="KW-1185">Reference proteome</keyword>
<evidence type="ECO:0000256" key="4">
    <source>
        <dbReference type="ARBA" id="ARBA00023136"/>
    </source>
</evidence>
<dbReference type="AlphaFoldDB" id="A0A9Q0CLF4"/>
<evidence type="ECO:0000259" key="7">
    <source>
        <dbReference type="Pfam" id="PF03168"/>
    </source>
</evidence>
<organism evidence="8 9">
    <name type="scientific">Rhynchospora breviuscula</name>
    <dbReference type="NCBI Taxonomy" id="2022672"/>
    <lineage>
        <taxon>Eukaryota</taxon>
        <taxon>Viridiplantae</taxon>
        <taxon>Streptophyta</taxon>
        <taxon>Embryophyta</taxon>
        <taxon>Tracheophyta</taxon>
        <taxon>Spermatophyta</taxon>
        <taxon>Magnoliopsida</taxon>
        <taxon>Liliopsida</taxon>
        <taxon>Poales</taxon>
        <taxon>Cyperaceae</taxon>
        <taxon>Cyperoideae</taxon>
        <taxon>Rhynchosporeae</taxon>
        <taxon>Rhynchospora</taxon>
    </lineage>
</organism>
<evidence type="ECO:0000256" key="1">
    <source>
        <dbReference type="ARBA" id="ARBA00004167"/>
    </source>
</evidence>
<evidence type="ECO:0000313" key="8">
    <source>
        <dbReference type="EMBL" id="KAJ1695973.1"/>
    </source>
</evidence>
<sequence length="217" mass="23217">MADTPESSHKVHDDEDSDSDLKAGGRAGNGRIAVFAILSLLLLAGIITLVLYLVYRPSHPHFTVVSVAIVSLSNSSSPFNTITASVQPTLVIRNPNSRASIRYDRIEMYVMYRNAPVTSPVLLPPLIQDKDTSVAISPVLGGPAVPVSPDVVEGLAVDRSFGVVPLRLIAVGRIRYNPGPFRGRWSSLYVRCNMLVAARTGVSGPVPLLANSDCSVD</sequence>
<feature type="transmembrane region" description="Helical" evidence="6">
    <location>
        <begin position="32"/>
        <end position="55"/>
    </location>
</feature>
<dbReference type="Proteomes" id="UP001151287">
    <property type="component" value="Unassembled WGS sequence"/>
</dbReference>
<keyword evidence="2 6" id="KW-0812">Transmembrane</keyword>
<dbReference type="Pfam" id="PF03168">
    <property type="entry name" value="LEA_2"/>
    <property type="match status" value="1"/>
</dbReference>
<keyword evidence="4 6" id="KW-0472">Membrane</keyword>
<protein>
    <recommendedName>
        <fullName evidence="7">Late embryogenesis abundant protein LEA-2 subgroup domain-containing protein</fullName>
    </recommendedName>
</protein>
<dbReference type="GO" id="GO:0005886">
    <property type="term" value="C:plasma membrane"/>
    <property type="evidence" value="ECO:0007669"/>
    <property type="project" value="TreeGrafter"/>
</dbReference>
<name>A0A9Q0CLF4_9POAL</name>
<dbReference type="GO" id="GO:0009506">
    <property type="term" value="C:plasmodesma"/>
    <property type="evidence" value="ECO:0007669"/>
    <property type="project" value="TreeGrafter"/>
</dbReference>